<evidence type="ECO:0000256" key="1">
    <source>
        <dbReference type="SAM" id="MobiDB-lite"/>
    </source>
</evidence>
<dbReference type="EMBL" id="UYRU01095581">
    <property type="protein sequence ID" value="VDN39467.1"/>
    <property type="molecule type" value="Genomic_DNA"/>
</dbReference>
<gene>
    <name evidence="2" type="ORF">DILT_LOCUS17891</name>
</gene>
<organism evidence="2 3">
    <name type="scientific">Dibothriocephalus latus</name>
    <name type="common">Fish tapeworm</name>
    <name type="synonym">Diphyllobothrium latum</name>
    <dbReference type="NCBI Taxonomy" id="60516"/>
    <lineage>
        <taxon>Eukaryota</taxon>
        <taxon>Metazoa</taxon>
        <taxon>Spiralia</taxon>
        <taxon>Lophotrochozoa</taxon>
        <taxon>Platyhelminthes</taxon>
        <taxon>Cestoda</taxon>
        <taxon>Eucestoda</taxon>
        <taxon>Diphyllobothriidea</taxon>
        <taxon>Diphyllobothriidae</taxon>
        <taxon>Dibothriocephalus</taxon>
    </lineage>
</organism>
<dbReference type="Proteomes" id="UP000281553">
    <property type="component" value="Unassembled WGS sequence"/>
</dbReference>
<feature type="non-terminal residue" evidence="2">
    <location>
        <position position="127"/>
    </location>
</feature>
<proteinExistence type="predicted"/>
<feature type="compositionally biased region" description="Low complexity" evidence="1">
    <location>
        <begin position="29"/>
        <end position="44"/>
    </location>
</feature>
<evidence type="ECO:0000313" key="3">
    <source>
        <dbReference type="Proteomes" id="UP000281553"/>
    </source>
</evidence>
<sequence>MGLEISTVANFFMNARRRSSEKWQDGDSKNSSLADSSSPRSSASQQDGMQMLQSKIPRDTIDEFSNDASLLAAGGPTAATNGASILNLKAGAGAPGVAPFPAYSNSGEVAAAGGVGNYSNFGITFAG</sequence>
<evidence type="ECO:0000313" key="2">
    <source>
        <dbReference type="EMBL" id="VDN39467.1"/>
    </source>
</evidence>
<feature type="compositionally biased region" description="Basic and acidic residues" evidence="1">
    <location>
        <begin position="18"/>
        <end position="28"/>
    </location>
</feature>
<accession>A0A3P7P1F7</accession>
<evidence type="ECO:0008006" key="4">
    <source>
        <dbReference type="Google" id="ProtNLM"/>
    </source>
</evidence>
<feature type="region of interest" description="Disordered" evidence="1">
    <location>
        <begin position="16"/>
        <end position="58"/>
    </location>
</feature>
<protein>
    <recommendedName>
        <fullName evidence="4">Homeobox domain-containing protein</fullName>
    </recommendedName>
</protein>
<name>A0A3P7P1F7_DIBLA</name>
<dbReference type="AlphaFoldDB" id="A0A3P7P1F7"/>
<reference evidence="2 3" key="1">
    <citation type="submission" date="2018-11" db="EMBL/GenBank/DDBJ databases">
        <authorList>
            <consortium name="Pathogen Informatics"/>
        </authorList>
    </citation>
    <scope>NUCLEOTIDE SEQUENCE [LARGE SCALE GENOMIC DNA]</scope>
</reference>
<keyword evidence="3" id="KW-1185">Reference proteome</keyword>